<dbReference type="Proteomes" id="UP000027265">
    <property type="component" value="Unassembled WGS sequence"/>
</dbReference>
<feature type="compositionally biased region" description="Polar residues" evidence="2">
    <location>
        <begin position="183"/>
        <end position="193"/>
    </location>
</feature>
<dbReference type="SMART" id="SM00174">
    <property type="entry name" value="RHO"/>
    <property type="match status" value="1"/>
</dbReference>
<dbReference type="PROSITE" id="PS51421">
    <property type="entry name" value="RAS"/>
    <property type="match status" value="1"/>
</dbReference>
<dbReference type="GO" id="GO:0003924">
    <property type="term" value="F:GTPase activity"/>
    <property type="evidence" value="ECO:0007669"/>
    <property type="project" value="InterPro"/>
</dbReference>
<dbReference type="InParanoid" id="A0A067QD19"/>
<dbReference type="FunFam" id="3.40.50.300:FF:000808">
    <property type="entry name" value="Small GTP-binding protein, putative"/>
    <property type="match status" value="1"/>
</dbReference>
<dbReference type="CDD" id="cd00154">
    <property type="entry name" value="Rab"/>
    <property type="match status" value="1"/>
</dbReference>
<dbReference type="InterPro" id="IPR005225">
    <property type="entry name" value="Small_GTP-bd"/>
</dbReference>
<dbReference type="GO" id="GO:0005525">
    <property type="term" value="F:GTP binding"/>
    <property type="evidence" value="ECO:0007669"/>
    <property type="project" value="InterPro"/>
</dbReference>
<name>A0A067QD19_9AGAM</name>
<evidence type="ECO:0000313" key="4">
    <source>
        <dbReference type="Proteomes" id="UP000027265"/>
    </source>
</evidence>
<feature type="region of interest" description="Disordered" evidence="2">
    <location>
        <begin position="369"/>
        <end position="391"/>
    </location>
</feature>
<sequence>MAEYPRMDPYKRSRYDQGIDAKIVVMGSTGVGKTSLLHRYTQGKFDPKNTTSTTGAFFVTKKVDVNGLKVRLQLWDTAGQERFRSMAPMYYRGANAALLLYDITNAASFEDVRGWLEELKKNCAPDLIIYIVGSKADLQRQRKVTSDLARLSLHNWFPPPKPPTPPPPPPQPSTFSYIRPRFTSFTSARSVPLNTPPIKHSPPREPAYMDPAVSRSSALKRSNTNGAAAPNGLPRARTTSNQGLQRANSAAATSSGAMRIQQSHSQSPPPASRFGSHFGIRAGVWNDNGADNSSNSINEDEEDMYAEDQEEWGLAQGMELFEVSSKDDFGIEQLFETLISAIIERKDTIERENDLKRRDSVFLSSSTPTWAAQAEEEEQRELQKARTSASWSCCQI</sequence>
<dbReference type="PROSITE" id="PS51419">
    <property type="entry name" value="RAB"/>
    <property type="match status" value="1"/>
</dbReference>
<dbReference type="EMBL" id="KL197709">
    <property type="protein sequence ID" value="KDQ64928.1"/>
    <property type="molecule type" value="Genomic_DNA"/>
</dbReference>
<feature type="compositionally biased region" description="Pro residues" evidence="2">
    <location>
        <begin position="157"/>
        <end position="172"/>
    </location>
</feature>
<dbReference type="AlphaFoldDB" id="A0A067QD19"/>
<dbReference type="OrthoDB" id="26525at2759"/>
<organism evidence="3 4">
    <name type="scientific">Jaapia argillacea MUCL 33604</name>
    <dbReference type="NCBI Taxonomy" id="933084"/>
    <lineage>
        <taxon>Eukaryota</taxon>
        <taxon>Fungi</taxon>
        <taxon>Dikarya</taxon>
        <taxon>Basidiomycota</taxon>
        <taxon>Agaricomycotina</taxon>
        <taxon>Agaricomycetes</taxon>
        <taxon>Agaricomycetidae</taxon>
        <taxon>Jaapiales</taxon>
        <taxon>Jaapiaceae</taxon>
        <taxon>Jaapia</taxon>
    </lineage>
</organism>
<protein>
    <recommendedName>
        <fullName evidence="5">Ras-domain-containing protein</fullName>
    </recommendedName>
</protein>
<evidence type="ECO:0000256" key="1">
    <source>
        <dbReference type="ARBA" id="ARBA00022741"/>
    </source>
</evidence>
<dbReference type="SMART" id="SM00175">
    <property type="entry name" value="RAB"/>
    <property type="match status" value="1"/>
</dbReference>
<accession>A0A067QD19</accession>
<reference evidence="4" key="1">
    <citation type="journal article" date="2014" name="Proc. Natl. Acad. Sci. U.S.A.">
        <title>Extensive sampling of basidiomycete genomes demonstrates inadequacy of the white-rot/brown-rot paradigm for wood decay fungi.</title>
        <authorList>
            <person name="Riley R."/>
            <person name="Salamov A.A."/>
            <person name="Brown D.W."/>
            <person name="Nagy L.G."/>
            <person name="Floudas D."/>
            <person name="Held B.W."/>
            <person name="Levasseur A."/>
            <person name="Lombard V."/>
            <person name="Morin E."/>
            <person name="Otillar R."/>
            <person name="Lindquist E.A."/>
            <person name="Sun H."/>
            <person name="LaButti K.M."/>
            <person name="Schmutz J."/>
            <person name="Jabbour D."/>
            <person name="Luo H."/>
            <person name="Baker S.E."/>
            <person name="Pisabarro A.G."/>
            <person name="Walton J.D."/>
            <person name="Blanchette R.A."/>
            <person name="Henrissat B."/>
            <person name="Martin F."/>
            <person name="Cullen D."/>
            <person name="Hibbett D.S."/>
            <person name="Grigoriev I.V."/>
        </authorList>
    </citation>
    <scope>NUCLEOTIDE SEQUENCE [LARGE SCALE GENOMIC DNA]</scope>
    <source>
        <strain evidence="4">MUCL 33604</strain>
    </source>
</reference>
<feature type="compositionally biased region" description="Polar residues" evidence="2">
    <location>
        <begin position="214"/>
        <end position="226"/>
    </location>
</feature>
<dbReference type="HOGENOM" id="CLU_045021_0_0_1"/>
<dbReference type="SUPFAM" id="SSF52540">
    <property type="entry name" value="P-loop containing nucleoside triphosphate hydrolases"/>
    <property type="match status" value="1"/>
</dbReference>
<evidence type="ECO:0008006" key="5">
    <source>
        <dbReference type="Google" id="ProtNLM"/>
    </source>
</evidence>
<evidence type="ECO:0000313" key="3">
    <source>
        <dbReference type="EMBL" id="KDQ64928.1"/>
    </source>
</evidence>
<dbReference type="PROSITE" id="PS51420">
    <property type="entry name" value="RHO"/>
    <property type="match status" value="1"/>
</dbReference>
<dbReference type="SMART" id="SM00173">
    <property type="entry name" value="RAS"/>
    <property type="match status" value="1"/>
</dbReference>
<dbReference type="STRING" id="933084.A0A067QD19"/>
<keyword evidence="4" id="KW-1185">Reference proteome</keyword>
<dbReference type="Pfam" id="PF00071">
    <property type="entry name" value="Ras"/>
    <property type="match status" value="1"/>
</dbReference>
<dbReference type="InterPro" id="IPR001806">
    <property type="entry name" value="Small_GTPase"/>
</dbReference>
<dbReference type="NCBIfam" id="TIGR00231">
    <property type="entry name" value="small_GTP"/>
    <property type="match status" value="1"/>
</dbReference>
<feature type="compositionally biased region" description="Polar residues" evidence="2">
    <location>
        <begin position="237"/>
        <end position="256"/>
    </location>
</feature>
<dbReference type="PRINTS" id="PR00449">
    <property type="entry name" value="RASTRNSFRMNG"/>
</dbReference>
<evidence type="ECO:0000256" key="2">
    <source>
        <dbReference type="SAM" id="MobiDB-lite"/>
    </source>
</evidence>
<feature type="region of interest" description="Disordered" evidence="2">
    <location>
        <begin position="155"/>
        <end position="278"/>
    </location>
</feature>
<dbReference type="Gene3D" id="3.40.50.300">
    <property type="entry name" value="P-loop containing nucleotide triphosphate hydrolases"/>
    <property type="match status" value="1"/>
</dbReference>
<keyword evidence="1" id="KW-0547">Nucleotide-binding</keyword>
<dbReference type="SMART" id="SM00176">
    <property type="entry name" value="RAN"/>
    <property type="match status" value="1"/>
</dbReference>
<dbReference type="InterPro" id="IPR027417">
    <property type="entry name" value="P-loop_NTPase"/>
</dbReference>
<proteinExistence type="predicted"/>
<dbReference type="PANTHER" id="PTHR47978">
    <property type="match status" value="1"/>
</dbReference>
<gene>
    <name evidence="3" type="ORF">JAAARDRAFT_188203</name>
</gene>